<keyword evidence="7 8" id="KW-0539">Nucleus</keyword>
<accession>A0ABD3BYH5</accession>
<keyword evidence="2 8" id="KW-0863">Zinc-finger</keyword>
<feature type="domain" description="Dof-type" evidence="11">
    <location>
        <begin position="40"/>
        <end position="94"/>
    </location>
</feature>
<keyword evidence="4 9" id="KW-0805">Transcription regulation</keyword>
<feature type="compositionally biased region" description="Basic and acidic residues" evidence="10">
    <location>
        <begin position="281"/>
        <end position="301"/>
    </location>
</feature>
<evidence type="ECO:0000256" key="4">
    <source>
        <dbReference type="ARBA" id="ARBA00023015"/>
    </source>
</evidence>
<organism evidence="12 13">
    <name type="scientific">Castilleja foliolosa</name>
    <dbReference type="NCBI Taxonomy" id="1961234"/>
    <lineage>
        <taxon>Eukaryota</taxon>
        <taxon>Viridiplantae</taxon>
        <taxon>Streptophyta</taxon>
        <taxon>Embryophyta</taxon>
        <taxon>Tracheophyta</taxon>
        <taxon>Spermatophyta</taxon>
        <taxon>Magnoliopsida</taxon>
        <taxon>eudicotyledons</taxon>
        <taxon>Gunneridae</taxon>
        <taxon>Pentapetalae</taxon>
        <taxon>asterids</taxon>
        <taxon>lamiids</taxon>
        <taxon>Lamiales</taxon>
        <taxon>Orobanchaceae</taxon>
        <taxon>Pedicularideae</taxon>
        <taxon>Castillejinae</taxon>
        <taxon>Castilleja</taxon>
    </lineage>
</organism>
<evidence type="ECO:0000256" key="5">
    <source>
        <dbReference type="ARBA" id="ARBA00023125"/>
    </source>
</evidence>
<keyword evidence="13" id="KW-1185">Reference proteome</keyword>
<feature type="region of interest" description="Disordered" evidence="10">
    <location>
        <begin position="84"/>
        <end position="108"/>
    </location>
</feature>
<reference evidence="13" key="1">
    <citation type="journal article" date="2024" name="IScience">
        <title>Strigolactones Initiate the Formation of Haustorium-like Structures in Castilleja.</title>
        <authorList>
            <person name="Buerger M."/>
            <person name="Peterson D."/>
            <person name="Chory J."/>
        </authorList>
    </citation>
    <scope>NUCLEOTIDE SEQUENCE [LARGE SCALE GENOMIC DNA]</scope>
</reference>
<evidence type="ECO:0000256" key="10">
    <source>
        <dbReference type="SAM" id="MobiDB-lite"/>
    </source>
</evidence>
<evidence type="ECO:0000256" key="9">
    <source>
        <dbReference type="RuleBase" id="RU369094"/>
    </source>
</evidence>
<evidence type="ECO:0000256" key="7">
    <source>
        <dbReference type="ARBA" id="ARBA00023242"/>
    </source>
</evidence>
<dbReference type="InterPro" id="IPR003851">
    <property type="entry name" value="Znf_Dof"/>
</dbReference>
<evidence type="ECO:0000256" key="2">
    <source>
        <dbReference type="ARBA" id="ARBA00022771"/>
    </source>
</evidence>
<evidence type="ECO:0000256" key="6">
    <source>
        <dbReference type="ARBA" id="ARBA00023163"/>
    </source>
</evidence>
<dbReference type="Pfam" id="PF02701">
    <property type="entry name" value="Zn_ribbon_Dof"/>
    <property type="match status" value="1"/>
</dbReference>
<keyword evidence="5 8" id="KW-0238">DNA-binding</keyword>
<dbReference type="Proteomes" id="UP001632038">
    <property type="component" value="Unassembled WGS sequence"/>
</dbReference>
<dbReference type="GO" id="GO:0003677">
    <property type="term" value="F:DNA binding"/>
    <property type="evidence" value="ECO:0007669"/>
    <property type="project" value="UniProtKB-UniRule"/>
</dbReference>
<evidence type="ECO:0000313" key="13">
    <source>
        <dbReference type="Proteomes" id="UP001632038"/>
    </source>
</evidence>
<evidence type="ECO:0000256" key="3">
    <source>
        <dbReference type="ARBA" id="ARBA00022833"/>
    </source>
</evidence>
<comment type="function">
    <text evidence="9">Transcription factor that binds specifically to a 5'-AA[AG]G-3' consensus core sequence.</text>
</comment>
<evidence type="ECO:0000256" key="8">
    <source>
        <dbReference type="PROSITE-ProRule" id="PRU00071"/>
    </source>
</evidence>
<dbReference type="GO" id="GO:0005634">
    <property type="term" value="C:nucleus"/>
    <property type="evidence" value="ECO:0007669"/>
    <property type="project" value="UniProtKB-SubCell"/>
</dbReference>
<protein>
    <recommendedName>
        <fullName evidence="9">Dof zinc finger protein</fullName>
    </recommendedName>
</protein>
<dbReference type="PANTHER" id="PTHR31992">
    <property type="entry name" value="DOF ZINC FINGER PROTEIN DOF1.4-RELATED"/>
    <property type="match status" value="1"/>
</dbReference>
<dbReference type="InterPro" id="IPR045174">
    <property type="entry name" value="Dof"/>
</dbReference>
<gene>
    <name evidence="12" type="ORF">CASFOL_033690</name>
</gene>
<dbReference type="PROSITE" id="PS01361">
    <property type="entry name" value="ZF_DOF_1"/>
    <property type="match status" value="1"/>
</dbReference>
<keyword evidence="1 9" id="KW-0479">Metal-binding</keyword>
<keyword evidence="6 9" id="KW-0804">Transcription</keyword>
<keyword evidence="3 9" id="KW-0862">Zinc</keyword>
<evidence type="ECO:0000256" key="1">
    <source>
        <dbReference type="ARBA" id="ARBA00022723"/>
    </source>
</evidence>
<evidence type="ECO:0000313" key="12">
    <source>
        <dbReference type="EMBL" id="KAL3622279.1"/>
    </source>
</evidence>
<dbReference type="GO" id="GO:0003700">
    <property type="term" value="F:DNA-binding transcription factor activity"/>
    <property type="evidence" value="ECO:0007669"/>
    <property type="project" value="UniProtKB-UniRule"/>
</dbReference>
<name>A0ABD3BYH5_9LAMI</name>
<sequence length="321" mass="35149">MDSAQWTQEYGVTKSMAEIGAPMTSLMEKKIMRPPKAQALNCPRCHSTNTKFCYYNNYSLTQPRYFCKTCRRYWTEGGTLRNVPVGGGSRKHNKKPISTPNNSMDQSPINPSQKMLNIPNLNPSSNDMNSHFSSHQNPKFHDQGQDLNLGFHMPHDYNNHGVPQFLEFPKLEGKNVISQSPNSSSITAPPHLSALNFLGNGNVVNNASRGLNPFIPNLSQISSGLDQMSANNALYGSAGFSFQECKPSSLAFSIDGNGYVNPNNEASENVNGTLMFTLGGTRRDSSTSDRGGDDDQEKGSHENLNANGNGFWNGMLGGGSW</sequence>
<dbReference type="PROSITE" id="PS50884">
    <property type="entry name" value="ZF_DOF_2"/>
    <property type="match status" value="1"/>
</dbReference>
<comment type="subcellular location">
    <subcellularLocation>
        <location evidence="8 9">Nucleus</location>
    </subcellularLocation>
</comment>
<dbReference type="AlphaFoldDB" id="A0ABD3BYH5"/>
<comment type="caution">
    <text evidence="12">The sequence shown here is derived from an EMBL/GenBank/DDBJ whole genome shotgun (WGS) entry which is preliminary data.</text>
</comment>
<feature type="compositionally biased region" description="Polar residues" evidence="10">
    <location>
        <begin position="96"/>
        <end position="108"/>
    </location>
</feature>
<dbReference type="PANTHER" id="PTHR31992:SF290">
    <property type="entry name" value="DOF ZINC FINGER PROTEIN"/>
    <property type="match status" value="1"/>
</dbReference>
<dbReference type="GO" id="GO:0008270">
    <property type="term" value="F:zinc ion binding"/>
    <property type="evidence" value="ECO:0007669"/>
    <property type="project" value="UniProtKB-KW"/>
</dbReference>
<feature type="region of interest" description="Disordered" evidence="10">
    <location>
        <begin position="277"/>
        <end position="321"/>
    </location>
</feature>
<proteinExistence type="predicted"/>
<evidence type="ECO:0000259" key="11">
    <source>
        <dbReference type="PROSITE" id="PS50884"/>
    </source>
</evidence>
<dbReference type="EMBL" id="JAVIJP010000060">
    <property type="protein sequence ID" value="KAL3622279.1"/>
    <property type="molecule type" value="Genomic_DNA"/>
</dbReference>